<feature type="non-terminal residue" evidence="1">
    <location>
        <position position="1"/>
    </location>
</feature>
<proteinExistence type="predicted"/>
<organism evidence="1">
    <name type="scientific">marine sediment metagenome</name>
    <dbReference type="NCBI Taxonomy" id="412755"/>
    <lineage>
        <taxon>unclassified sequences</taxon>
        <taxon>metagenomes</taxon>
        <taxon>ecological metagenomes</taxon>
    </lineage>
</organism>
<name>X1B397_9ZZZZ</name>
<reference evidence="1" key="1">
    <citation type="journal article" date="2014" name="Front. Microbiol.">
        <title>High frequency of phylogenetically diverse reductive dehalogenase-homologous genes in deep subseafloor sedimentary metagenomes.</title>
        <authorList>
            <person name="Kawai M."/>
            <person name="Futagami T."/>
            <person name="Toyoda A."/>
            <person name="Takaki Y."/>
            <person name="Nishi S."/>
            <person name="Hori S."/>
            <person name="Arai W."/>
            <person name="Tsubouchi T."/>
            <person name="Morono Y."/>
            <person name="Uchiyama I."/>
            <person name="Ito T."/>
            <person name="Fujiyama A."/>
            <person name="Inagaki F."/>
            <person name="Takami H."/>
        </authorList>
    </citation>
    <scope>NUCLEOTIDE SEQUENCE</scope>
    <source>
        <strain evidence="1">Expedition CK06-06</strain>
    </source>
</reference>
<sequence>PGVTAKLHFNSGDLGGYEFEVYNYNNATQEFTIIAFKDEQGYDMPNDTLKPAIGDKYVLLDIKMPQDPYINDAETALQTKAQAYLDNNCNPRLTYLLTPDWRHFKAKSIALSLGDTITIEDTDLNINSLVRIVELTRTLINAYKYTLKLSDHLEPQLIQRLYSEQEGLKEKIEIGDVGDIIRSRRSWRTSEELRTMIFDTDGKFDMGNIRPASVETGM</sequence>
<accession>X1B397</accession>
<dbReference type="EMBL" id="BART01005480">
    <property type="protein sequence ID" value="GAG66446.1"/>
    <property type="molecule type" value="Genomic_DNA"/>
</dbReference>
<dbReference type="AlphaFoldDB" id="X1B397"/>
<evidence type="ECO:0000313" key="1">
    <source>
        <dbReference type="EMBL" id="GAG66446.1"/>
    </source>
</evidence>
<feature type="non-terminal residue" evidence="1">
    <location>
        <position position="218"/>
    </location>
</feature>
<protein>
    <submittedName>
        <fullName evidence="1">Uncharacterized protein</fullName>
    </submittedName>
</protein>
<comment type="caution">
    <text evidence="1">The sequence shown here is derived from an EMBL/GenBank/DDBJ whole genome shotgun (WGS) entry which is preliminary data.</text>
</comment>
<gene>
    <name evidence="1" type="ORF">S01H4_12709</name>
</gene>